<name>A0AAN5IAH9_9BILA</name>
<dbReference type="InterPro" id="IPR000276">
    <property type="entry name" value="GPCR_Rhodpsn"/>
</dbReference>
<feature type="compositionally biased region" description="Basic and acidic residues" evidence="11">
    <location>
        <begin position="336"/>
        <end position="357"/>
    </location>
</feature>
<feature type="region of interest" description="Disordered" evidence="11">
    <location>
        <begin position="336"/>
        <end position="388"/>
    </location>
</feature>
<comment type="similarity">
    <text evidence="10">Belongs to the G-protein coupled receptor 1 family.</text>
</comment>
<evidence type="ECO:0000256" key="7">
    <source>
        <dbReference type="ARBA" id="ARBA00023157"/>
    </source>
</evidence>
<feature type="compositionally biased region" description="Basic and acidic residues" evidence="11">
    <location>
        <begin position="364"/>
        <end position="384"/>
    </location>
</feature>
<keyword evidence="3 10" id="KW-0812">Transmembrane</keyword>
<sequence>MANLSSEDDSFEGINSSINEMFFPPALSPEWRFTHLLLFLLNLTVVLGNFVVIFVVLFDRKLRVVTTNKFIASLAISDLLVGIVVMPLSLYSKIYKDEWNLGFTWCQLHLVSGVFSSTASIVHLVAISLDRYFAIMFPTEYQRHSVSTGTFPYIIMMWLMALAVSSTLLMERAKPSTMCWITNPQYIALSSLLSFFLPGAIVVYMYVKIFKKLRHHQLYMFGQSSTNKLEKKRSLPRVIIEEVRSRRGSRLSQTGSNSGSPTRRSSGGSGHKAERSPSQPEIHAVALPPQRWRSPTICAETFEHDRQAAAKKRVSIVPDPPSMDISSVSNMAHIRQEHESAKERENEMRGGKEKDENETAGNEVLRKLSEERRFRREERRKSSTDSRQLNGIGTIMEAFDKAYAQVSRERRNSDSPTSPFGLHSFPSHPSLKPSLSTVRDEDSMQSNEESEGCTVITTTAEIETTGRKSPIPVHLPLETIPIGKAPALGTSLGVPSIDEAIEIESSVDEPLLRKEEIDQPAPLLSVPIISRRPSKTNGGGILKSRNCSYTSSLIPPPTFLMVPAIMSINTPPLSPMTKDNNCLLKVPRMYDCPSPTACDIPPSNSSHSSYTSGSSETYRRISMNSFGSSLTEGTESSYDADSRRSSAWSTLRAAVLNDPRRGKKSLVDMDIDRTGGQKKMSTISRGKLRRIATQVTRAIRRKRRESLAIRRESRATRVVAAILVAFLLCWTPYYILLVYRGIITGYTDRKINERLHHQFFIHSSWLGYAHSAFNPIIYMCLNKNFRETMGRLFEWINSKRF</sequence>
<evidence type="ECO:0000256" key="5">
    <source>
        <dbReference type="ARBA" id="ARBA00023040"/>
    </source>
</evidence>
<keyword evidence="9 10" id="KW-0807">Transducer</keyword>
<dbReference type="GO" id="GO:0005886">
    <property type="term" value="C:plasma membrane"/>
    <property type="evidence" value="ECO:0007669"/>
    <property type="project" value="UniProtKB-SubCell"/>
</dbReference>
<keyword evidence="15" id="KW-1185">Reference proteome</keyword>
<feature type="transmembrane region" description="Helical" evidence="12">
    <location>
        <begin position="150"/>
        <end position="170"/>
    </location>
</feature>
<dbReference type="PROSITE" id="PS50262">
    <property type="entry name" value="G_PROTEIN_RECEP_F1_2"/>
    <property type="match status" value="1"/>
</dbReference>
<evidence type="ECO:0000256" key="1">
    <source>
        <dbReference type="ARBA" id="ARBA00004651"/>
    </source>
</evidence>
<feature type="transmembrane region" description="Helical" evidence="12">
    <location>
        <begin position="36"/>
        <end position="58"/>
    </location>
</feature>
<dbReference type="GO" id="GO:0004930">
    <property type="term" value="F:G protein-coupled receptor activity"/>
    <property type="evidence" value="ECO:0007669"/>
    <property type="project" value="UniProtKB-KW"/>
</dbReference>
<dbReference type="InterPro" id="IPR017452">
    <property type="entry name" value="GPCR_Rhodpsn_7TM"/>
</dbReference>
<keyword evidence="6 12" id="KW-0472">Membrane</keyword>
<keyword evidence="2" id="KW-1003">Cell membrane</keyword>
<gene>
    <name evidence="14" type="ORF">PMAYCL1PPCAC_29022</name>
</gene>
<evidence type="ECO:0000256" key="9">
    <source>
        <dbReference type="ARBA" id="ARBA00023224"/>
    </source>
</evidence>
<feature type="compositionally biased region" description="Low complexity" evidence="11">
    <location>
        <begin position="254"/>
        <end position="266"/>
    </location>
</feature>
<dbReference type="PROSITE" id="PS00237">
    <property type="entry name" value="G_PROTEIN_RECEP_F1_1"/>
    <property type="match status" value="1"/>
</dbReference>
<proteinExistence type="inferred from homology"/>
<dbReference type="PANTHER" id="PTHR24248">
    <property type="entry name" value="ADRENERGIC RECEPTOR-RELATED G-PROTEIN COUPLED RECEPTOR"/>
    <property type="match status" value="1"/>
</dbReference>
<organism evidence="14 15">
    <name type="scientific">Pristionchus mayeri</name>
    <dbReference type="NCBI Taxonomy" id="1317129"/>
    <lineage>
        <taxon>Eukaryota</taxon>
        <taxon>Metazoa</taxon>
        <taxon>Ecdysozoa</taxon>
        <taxon>Nematoda</taxon>
        <taxon>Chromadorea</taxon>
        <taxon>Rhabditida</taxon>
        <taxon>Rhabditina</taxon>
        <taxon>Diplogasteromorpha</taxon>
        <taxon>Diplogasteroidea</taxon>
        <taxon>Neodiplogasteridae</taxon>
        <taxon>Pristionchus</taxon>
    </lineage>
</organism>
<accession>A0AAN5IAH9</accession>
<evidence type="ECO:0000256" key="2">
    <source>
        <dbReference type="ARBA" id="ARBA00022475"/>
    </source>
</evidence>
<keyword evidence="5 10" id="KW-0297">G-protein coupled receptor</keyword>
<evidence type="ECO:0000259" key="13">
    <source>
        <dbReference type="PROSITE" id="PS50262"/>
    </source>
</evidence>
<dbReference type="Gene3D" id="1.20.1070.10">
    <property type="entry name" value="Rhodopsin 7-helix transmembrane proteins"/>
    <property type="match status" value="2"/>
</dbReference>
<evidence type="ECO:0000313" key="14">
    <source>
        <dbReference type="EMBL" id="GMR58827.1"/>
    </source>
</evidence>
<feature type="region of interest" description="Disordered" evidence="11">
    <location>
        <begin position="597"/>
        <end position="617"/>
    </location>
</feature>
<keyword evidence="8 10" id="KW-0675">Receptor</keyword>
<feature type="transmembrane region" description="Helical" evidence="12">
    <location>
        <begin position="718"/>
        <end position="739"/>
    </location>
</feature>
<evidence type="ECO:0000256" key="10">
    <source>
        <dbReference type="RuleBase" id="RU000688"/>
    </source>
</evidence>
<dbReference type="EMBL" id="BTRK01000006">
    <property type="protein sequence ID" value="GMR58827.1"/>
    <property type="molecule type" value="Genomic_DNA"/>
</dbReference>
<evidence type="ECO:0000256" key="4">
    <source>
        <dbReference type="ARBA" id="ARBA00022989"/>
    </source>
</evidence>
<keyword evidence="7" id="KW-1015">Disulfide bond</keyword>
<dbReference type="PANTHER" id="PTHR24248:SF125">
    <property type="entry name" value="DOPAMINE D2-LIKE RECEPTOR"/>
    <property type="match status" value="1"/>
</dbReference>
<protein>
    <recommendedName>
        <fullName evidence="13">G-protein coupled receptors family 1 profile domain-containing protein</fullName>
    </recommendedName>
</protein>
<evidence type="ECO:0000313" key="15">
    <source>
        <dbReference type="Proteomes" id="UP001328107"/>
    </source>
</evidence>
<evidence type="ECO:0000256" key="12">
    <source>
        <dbReference type="SAM" id="Phobius"/>
    </source>
</evidence>
<comment type="subcellular location">
    <subcellularLocation>
        <location evidence="1">Cell membrane</location>
        <topology evidence="1">Multi-pass membrane protein</topology>
    </subcellularLocation>
</comment>
<dbReference type="AlphaFoldDB" id="A0AAN5IAH9"/>
<dbReference type="Pfam" id="PF00001">
    <property type="entry name" value="7tm_1"/>
    <property type="match status" value="2"/>
</dbReference>
<dbReference type="PRINTS" id="PR00237">
    <property type="entry name" value="GPCRRHODOPSN"/>
</dbReference>
<evidence type="ECO:0000256" key="11">
    <source>
        <dbReference type="SAM" id="MobiDB-lite"/>
    </source>
</evidence>
<feature type="region of interest" description="Disordered" evidence="11">
    <location>
        <begin position="245"/>
        <end position="290"/>
    </location>
</feature>
<dbReference type="Proteomes" id="UP001328107">
    <property type="component" value="Unassembled WGS sequence"/>
</dbReference>
<reference evidence="15" key="1">
    <citation type="submission" date="2022-10" db="EMBL/GenBank/DDBJ databases">
        <title>Genome assembly of Pristionchus species.</title>
        <authorList>
            <person name="Yoshida K."/>
            <person name="Sommer R.J."/>
        </authorList>
    </citation>
    <scope>NUCLEOTIDE SEQUENCE [LARGE SCALE GENOMIC DNA]</scope>
    <source>
        <strain evidence="15">RS5460</strain>
    </source>
</reference>
<feature type="transmembrane region" description="Helical" evidence="12">
    <location>
        <begin position="759"/>
        <end position="781"/>
    </location>
</feature>
<keyword evidence="4 12" id="KW-1133">Transmembrane helix</keyword>
<feature type="transmembrane region" description="Helical" evidence="12">
    <location>
        <begin position="110"/>
        <end position="129"/>
    </location>
</feature>
<feature type="transmembrane region" description="Helical" evidence="12">
    <location>
        <begin position="70"/>
        <end position="90"/>
    </location>
</feature>
<feature type="domain" description="G-protein coupled receptors family 1 profile" evidence="13">
    <location>
        <begin position="48"/>
        <end position="778"/>
    </location>
</feature>
<comment type="caution">
    <text evidence="14">The sequence shown here is derived from an EMBL/GenBank/DDBJ whole genome shotgun (WGS) entry which is preliminary data.</text>
</comment>
<dbReference type="SUPFAM" id="SSF81321">
    <property type="entry name" value="Family A G protein-coupled receptor-like"/>
    <property type="match status" value="2"/>
</dbReference>
<feature type="compositionally biased region" description="Low complexity" evidence="11">
    <location>
        <begin position="603"/>
        <end position="615"/>
    </location>
</feature>
<feature type="transmembrane region" description="Helical" evidence="12">
    <location>
        <begin position="186"/>
        <end position="207"/>
    </location>
</feature>
<evidence type="ECO:0000256" key="8">
    <source>
        <dbReference type="ARBA" id="ARBA00023170"/>
    </source>
</evidence>
<evidence type="ECO:0000256" key="3">
    <source>
        <dbReference type="ARBA" id="ARBA00022692"/>
    </source>
</evidence>
<evidence type="ECO:0000256" key="6">
    <source>
        <dbReference type="ARBA" id="ARBA00023136"/>
    </source>
</evidence>
<feature type="region of interest" description="Disordered" evidence="11">
    <location>
        <begin position="405"/>
        <end position="453"/>
    </location>
</feature>